<dbReference type="GO" id="GO:0015031">
    <property type="term" value="P:protein transport"/>
    <property type="evidence" value="ECO:0007669"/>
    <property type="project" value="InterPro"/>
</dbReference>
<reference evidence="2 3" key="1">
    <citation type="journal article" date="2015" name="Genome Biol. Evol.">
        <title>The genome of winter moth (Operophtera brumata) provides a genomic perspective on sexual dimorphism and phenology.</title>
        <authorList>
            <person name="Derks M.F."/>
            <person name="Smit S."/>
            <person name="Salis L."/>
            <person name="Schijlen E."/>
            <person name="Bossers A."/>
            <person name="Mateman C."/>
            <person name="Pijl A.S."/>
            <person name="de Ridder D."/>
            <person name="Groenen M.A."/>
            <person name="Visser M.E."/>
            <person name="Megens H.J."/>
        </authorList>
    </citation>
    <scope>NUCLEOTIDE SEQUENCE [LARGE SCALE GENOMIC DNA]</scope>
    <source>
        <strain evidence="2">WM2013NL</strain>
        <tissue evidence="2">Head and thorax</tissue>
    </source>
</reference>
<dbReference type="STRING" id="104452.A0A0L7KWT7"/>
<comment type="caution">
    <text evidence="2">The sequence shown here is derived from an EMBL/GenBank/DDBJ whole genome shotgun (WGS) entry which is preliminary data.</text>
</comment>
<dbReference type="Proteomes" id="UP000037510">
    <property type="component" value="Unassembled WGS sequence"/>
</dbReference>
<sequence>MSLDNSPNKSSKSQSASESVYDFESQDTLIKHVDISIVESEKRANGTLHVRDHYTVYLIDLKVTDVDYKLVQSKISTIWRRYTEFEQIHDYLQVTYPHVVIPPLPEKRVLYAWRKADTTDPEFVERRRAGLENFLLRVASHPRLCFDDQFINFLQQEHGWRETITDSGVYLLHHHRHHQSIKLPPARGVSSTALLRRPVHQLLAAGAWLAGEHHRQRISERTRAAAGKSGLMSRIFGTTDPDIVRDQSTRALDAKIESDKEAIEKANNDLE</sequence>
<dbReference type="AlphaFoldDB" id="A0A0L7KWT7"/>
<dbReference type="SMART" id="SM00312">
    <property type="entry name" value="PX"/>
    <property type="match status" value="1"/>
</dbReference>
<dbReference type="EMBL" id="JTDY01004978">
    <property type="protein sequence ID" value="KOB67519.1"/>
    <property type="molecule type" value="Genomic_DNA"/>
</dbReference>
<dbReference type="SUPFAM" id="SSF64268">
    <property type="entry name" value="PX domain"/>
    <property type="match status" value="1"/>
</dbReference>
<dbReference type="PANTHER" id="PTHR46596">
    <property type="entry name" value="SORTING NEXIN-4"/>
    <property type="match status" value="1"/>
</dbReference>
<evidence type="ECO:0000259" key="1">
    <source>
        <dbReference type="PROSITE" id="PS50195"/>
    </source>
</evidence>
<dbReference type="GO" id="GO:0031901">
    <property type="term" value="C:early endosome membrane"/>
    <property type="evidence" value="ECO:0007669"/>
    <property type="project" value="TreeGrafter"/>
</dbReference>
<dbReference type="GO" id="GO:2000786">
    <property type="term" value="P:positive regulation of autophagosome assembly"/>
    <property type="evidence" value="ECO:0007669"/>
    <property type="project" value="TreeGrafter"/>
</dbReference>
<gene>
    <name evidence="2" type="ORF">OBRU01_17385</name>
</gene>
<keyword evidence="3" id="KW-1185">Reference proteome</keyword>
<feature type="domain" description="PX" evidence="1">
    <location>
        <begin position="35"/>
        <end position="161"/>
    </location>
</feature>
<dbReference type="GO" id="GO:0031201">
    <property type="term" value="C:SNARE complex"/>
    <property type="evidence" value="ECO:0007669"/>
    <property type="project" value="TreeGrafter"/>
</dbReference>
<dbReference type="GO" id="GO:0005886">
    <property type="term" value="C:plasma membrane"/>
    <property type="evidence" value="ECO:0007669"/>
    <property type="project" value="TreeGrafter"/>
</dbReference>
<accession>A0A0L7KWT7</accession>
<dbReference type="InterPro" id="IPR001683">
    <property type="entry name" value="PX_dom"/>
</dbReference>
<dbReference type="InterPro" id="IPR034783">
    <property type="entry name" value="SNX4"/>
</dbReference>
<proteinExistence type="predicted"/>
<protein>
    <submittedName>
        <fullName evidence="2">Putative Sorting nexin 4</fullName>
    </submittedName>
</protein>
<evidence type="ECO:0000313" key="3">
    <source>
        <dbReference type="Proteomes" id="UP000037510"/>
    </source>
</evidence>
<dbReference type="Pfam" id="PF00787">
    <property type="entry name" value="PX"/>
    <property type="match status" value="1"/>
</dbReference>
<evidence type="ECO:0000313" key="2">
    <source>
        <dbReference type="EMBL" id="KOB67519.1"/>
    </source>
</evidence>
<name>A0A0L7KWT7_OPEBR</name>
<dbReference type="InterPro" id="IPR036871">
    <property type="entry name" value="PX_dom_sf"/>
</dbReference>
<dbReference type="PANTHER" id="PTHR46596:SF1">
    <property type="entry name" value="SORTING NEXIN-4"/>
    <property type="match status" value="1"/>
</dbReference>
<dbReference type="Gene3D" id="3.30.1520.10">
    <property type="entry name" value="Phox-like domain"/>
    <property type="match status" value="1"/>
</dbReference>
<dbReference type="PROSITE" id="PS50195">
    <property type="entry name" value="PX"/>
    <property type="match status" value="1"/>
</dbReference>
<organism evidence="2 3">
    <name type="scientific">Operophtera brumata</name>
    <name type="common">Winter moth</name>
    <name type="synonym">Phalaena brumata</name>
    <dbReference type="NCBI Taxonomy" id="104452"/>
    <lineage>
        <taxon>Eukaryota</taxon>
        <taxon>Metazoa</taxon>
        <taxon>Ecdysozoa</taxon>
        <taxon>Arthropoda</taxon>
        <taxon>Hexapoda</taxon>
        <taxon>Insecta</taxon>
        <taxon>Pterygota</taxon>
        <taxon>Neoptera</taxon>
        <taxon>Endopterygota</taxon>
        <taxon>Lepidoptera</taxon>
        <taxon>Glossata</taxon>
        <taxon>Ditrysia</taxon>
        <taxon>Geometroidea</taxon>
        <taxon>Geometridae</taxon>
        <taxon>Larentiinae</taxon>
        <taxon>Operophtera</taxon>
    </lineage>
</organism>
<dbReference type="GO" id="GO:0032266">
    <property type="term" value="F:phosphatidylinositol-3-phosphate binding"/>
    <property type="evidence" value="ECO:0007669"/>
    <property type="project" value="TreeGrafter"/>
</dbReference>